<proteinExistence type="predicted"/>
<dbReference type="PANTHER" id="PTHR23028">
    <property type="entry name" value="ACETYLTRANSFERASE"/>
    <property type="match status" value="1"/>
</dbReference>
<feature type="transmembrane region" description="Helical" evidence="1">
    <location>
        <begin position="30"/>
        <end position="52"/>
    </location>
</feature>
<evidence type="ECO:0000313" key="6">
    <source>
        <dbReference type="Proteomes" id="UP000437862"/>
    </source>
</evidence>
<gene>
    <name evidence="3" type="ORF">GO485_12095</name>
    <name evidence="4" type="ORF">IP92_02019</name>
</gene>
<feature type="transmembrane region" description="Helical" evidence="1">
    <location>
        <begin position="310"/>
        <end position="329"/>
    </location>
</feature>
<dbReference type="RefSeq" id="WP_145874407.1">
    <property type="nucleotide sequence ID" value="NZ_CP046904.1"/>
</dbReference>
<evidence type="ECO:0000313" key="3">
    <source>
        <dbReference type="EMBL" id="QGZ39716.1"/>
    </source>
</evidence>
<dbReference type="Proteomes" id="UP000437862">
    <property type="component" value="Chromosome"/>
</dbReference>
<accession>A0A562PW39</accession>
<evidence type="ECO:0000256" key="1">
    <source>
        <dbReference type="SAM" id="Phobius"/>
    </source>
</evidence>
<dbReference type="AlphaFoldDB" id="A0A562PW39"/>
<feature type="transmembrane region" description="Helical" evidence="1">
    <location>
        <begin position="102"/>
        <end position="120"/>
    </location>
</feature>
<protein>
    <submittedName>
        <fullName evidence="3">Acyltransferase family protein</fullName>
    </submittedName>
    <submittedName>
        <fullName evidence="4">Peptidoglycan/LPS O-acetylase OafA/YrhL</fullName>
    </submittedName>
</protein>
<evidence type="ECO:0000259" key="2">
    <source>
        <dbReference type="Pfam" id="PF01757"/>
    </source>
</evidence>
<dbReference type="GO" id="GO:0016747">
    <property type="term" value="F:acyltransferase activity, transferring groups other than amino-acyl groups"/>
    <property type="evidence" value="ECO:0007669"/>
    <property type="project" value="InterPro"/>
</dbReference>
<feature type="transmembrane region" description="Helical" evidence="1">
    <location>
        <begin position="126"/>
        <end position="149"/>
    </location>
</feature>
<evidence type="ECO:0000313" key="4">
    <source>
        <dbReference type="EMBL" id="TWI48627.1"/>
    </source>
</evidence>
<feature type="transmembrane region" description="Helical" evidence="1">
    <location>
        <begin position="72"/>
        <end position="90"/>
    </location>
</feature>
<keyword evidence="1" id="KW-0472">Membrane</keyword>
<dbReference type="EMBL" id="VLKW01000003">
    <property type="protein sequence ID" value="TWI48627.1"/>
    <property type="molecule type" value="Genomic_DNA"/>
</dbReference>
<keyword evidence="3" id="KW-0808">Transferase</keyword>
<reference evidence="4 5" key="1">
    <citation type="journal article" date="2015" name="Stand. Genomic Sci.">
        <title>Genomic Encyclopedia of Bacterial and Archaeal Type Strains, Phase III: the genomes of soil and plant-associated and newly described type strains.</title>
        <authorList>
            <person name="Whitman W.B."/>
            <person name="Woyke T."/>
            <person name="Klenk H.P."/>
            <person name="Zhou Y."/>
            <person name="Lilburn T.G."/>
            <person name="Beck B.J."/>
            <person name="De Vos P."/>
            <person name="Vandamme P."/>
            <person name="Eisen J.A."/>
            <person name="Garrity G."/>
            <person name="Hugenholtz P."/>
            <person name="Kyrpides N.C."/>
        </authorList>
    </citation>
    <scope>NUCLEOTIDE SEQUENCE [LARGE SCALE GENOMIC DNA]</scope>
    <source>
        <strain evidence="4 5">CGMCC 1.10685</strain>
    </source>
</reference>
<keyword evidence="1" id="KW-1133">Transmembrane helix</keyword>
<feature type="transmembrane region" description="Helical" evidence="1">
    <location>
        <begin position="272"/>
        <end position="290"/>
    </location>
</feature>
<reference evidence="4" key="2">
    <citation type="submission" date="2019-07" db="EMBL/GenBank/DDBJ databases">
        <authorList>
            <person name="Whitman W."/>
            <person name="Huntemann M."/>
            <person name="Clum A."/>
            <person name="Pillay M."/>
            <person name="Palaniappan K."/>
            <person name="Varghese N."/>
            <person name="Mikhailova N."/>
            <person name="Stamatis D."/>
            <person name="Reddy T."/>
            <person name="Daum C."/>
            <person name="Shapiro N."/>
            <person name="Ivanova N."/>
            <person name="Kyrpides N."/>
            <person name="Woyke T."/>
        </authorList>
    </citation>
    <scope>NUCLEOTIDE SEQUENCE</scope>
    <source>
        <strain evidence="4">CGMCC 1.10685</strain>
    </source>
</reference>
<feature type="transmembrane region" description="Helical" evidence="1">
    <location>
        <begin position="248"/>
        <end position="265"/>
    </location>
</feature>
<dbReference type="PANTHER" id="PTHR23028:SF134">
    <property type="entry name" value="PUTATIVE (AFU_ORTHOLOGUE AFUA_4G08520)-RELATED"/>
    <property type="match status" value="1"/>
</dbReference>
<dbReference type="Proteomes" id="UP000315112">
    <property type="component" value="Unassembled WGS sequence"/>
</dbReference>
<reference evidence="3 6" key="3">
    <citation type="submission" date="2019-12" db="EMBL/GenBank/DDBJ databases">
        <title>Draft Genome Sequences of Six Type Strains of the Genus Massilia.</title>
        <authorList>
            <person name="Miess H."/>
            <person name="Frediansyah A."/>
            <person name="Goeker M."/>
            <person name="Gross H."/>
        </authorList>
    </citation>
    <scope>NUCLEOTIDE SEQUENCE [LARGE SCALE GENOMIC DNA]</scope>
    <source>
        <strain evidence="3 6">DSM 26639</strain>
    </source>
</reference>
<dbReference type="InterPro" id="IPR002656">
    <property type="entry name" value="Acyl_transf_3_dom"/>
</dbReference>
<keyword evidence="3" id="KW-0012">Acyltransferase</keyword>
<sequence length="351" mass="37833">MRFAYLDGMRGIAAMFILVRHWHGLLGLDFYFSHLAVDLFFILSGFVIAHGYDARLRDASLPPHSFMLLRLVRIYPVFTLSVIVSVASRLAGALSKGNVGHVPDVLVAGAASLFLIPVPLPDSPSLFPLNVCYWSLLLELIVNAGYAAFHPMLRTRVLAAIVGTCALVLVALGTAEGTIGFGFSYSLFSVGVGFVRAVFGIALGVLLYRERARWLALARQVPAPVGIGLVVAVLAMPHVPGYGHVEELVAVFVVLPMAVAIAATAEPSGWRLRLMCALGAASYPLYLLHVPIARVVRNGVALVPGWERPLAFLAALLLVLACVYIERHVDIPLRSQLRKWLAGATAARARA</sequence>
<feature type="transmembrane region" description="Helical" evidence="1">
    <location>
        <begin position="187"/>
        <end position="208"/>
    </location>
</feature>
<name>A0A562PW39_9BURK</name>
<dbReference type="InterPro" id="IPR050879">
    <property type="entry name" value="Acyltransferase_3"/>
</dbReference>
<keyword evidence="1" id="KW-0812">Transmembrane</keyword>
<feature type="domain" description="Acyltransferase 3" evidence="2">
    <location>
        <begin position="4"/>
        <end position="325"/>
    </location>
</feature>
<feature type="transmembrane region" description="Helical" evidence="1">
    <location>
        <begin position="215"/>
        <end position="236"/>
    </location>
</feature>
<dbReference type="OrthoDB" id="9814807at2"/>
<feature type="transmembrane region" description="Helical" evidence="1">
    <location>
        <begin position="156"/>
        <end position="175"/>
    </location>
</feature>
<dbReference type="Pfam" id="PF01757">
    <property type="entry name" value="Acyl_transf_3"/>
    <property type="match status" value="1"/>
</dbReference>
<evidence type="ECO:0000313" key="5">
    <source>
        <dbReference type="Proteomes" id="UP000315112"/>
    </source>
</evidence>
<keyword evidence="6" id="KW-1185">Reference proteome</keyword>
<dbReference type="EMBL" id="CP046904">
    <property type="protein sequence ID" value="QGZ39716.1"/>
    <property type="molecule type" value="Genomic_DNA"/>
</dbReference>
<organism evidence="4 5">
    <name type="scientific">Pseudoduganella flava</name>
    <dbReference type="NCBI Taxonomy" id="871742"/>
    <lineage>
        <taxon>Bacteria</taxon>
        <taxon>Pseudomonadati</taxon>
        <taxon>Pseudomonadota</taxon>
        <taxon>Betaproteobacteria</taxon>
        <taxon>Burkholderiales</taxon>
        <taxon>Oxalobacteraceae</taxon>
        <taxon>Telluria group</taxon>
        <taxon>Pseudoduganella</taxon>
    </lineage>
</organism>